<feature type="region of interest" description="Disordered" evidence="1">
    <location>
        <begin position="1"/>
        <end position="28"/>
    </location>
</feature>
<proteinExistence type="predicted"/>
<keyword evidence="2" id="KW-0812">Transmembrane</keyword>
<dbReference type="AlphaFoldDB" id="X6N1V0"/>
<organism evidence="3 4">
    <name type="scientific">Reticulomyxa filosa</name>
    <dbReference type="NCBI Taxonomy" id="46433"/>
    <lineage>
        <taxon>Eukaryota</taxon>
        <taxon>Sar</taxon>
        <taxon>Rhizaria</taxon>
        <taxon>Retaria</taxon>
        <taxon>Foraminifera</taxon>
        <taxon>Monothalamids</taxon>
        <taxon>Reticulomyxidae</taxon>
        <taxon>Reticulomyxa</taxon>
    </lineage>
</organism>
<gene>
    <name evidence="3" type="ORF">RFI_17944</name>
</gene>
<feature type="transmembrane region" description="Helical" evidence="2">
    <location>
        <begin position="157"/>
        <end position="179"/>
    </location>
</feature>
<feature type="compositionally biased region" description="Polar residues" evidence="1">
    <location>
        <begin position="1"/>
        <end position="11"/>
    </location>
</feature>
<evidence type="ECO:0000313" key="4">
    <source>
        <dbReference type="Proteomes" id="UP000023152"/>
    </source>
</evidence>
<evidence type="ECO:0000256" key="1">
    <source>
        <dbReference type="SAM" id="MobiDB-lite"/>
    </source>
</evidence>
<evidence type="ECO:0000256" key="2">
    <source>
        <dbReference type="SAM" id="Phobius"/>
    </source>
</evidence>
<protein>
    <submittedName>
        <fullName evidence="3">Uncharacterized protein</fullName>
    </submittedName>
</protein>
<reference evidence="3 4" key="1">
    <citation type="journal article" date="2013" name="Curr. Biol.">
        <title>The Genome of the Foraminiferan Reticulomyxa filosa.</title>
        <authorList>
            <person name="Glockner G."/>
            <person name="Hulsmann N."/>
            <person name="Schleicher M."/>
            <person name="Noegel A.A."/>
            <person name="Eichinger L."/>
            <person name="Gallinger C."/>
            <person name="Pawlowski J."/>
            <person name="Sierra R."/>
            <person name="Euteneuer U."/>
            <person name="Pillet L."/>
            <person name="Moustafa A."/>
            <person name="Platzer M."/>
            <person name="Groth M."/>
            <person name="Szafranski K."/>
            <person name="Schliwa M."/>
        </authorList>
    </citation>
    <scope>NUCLEOTIDE SEQUENCE [LARGE SCALE GENOMIC DNA]</scope>
</reference>
<accession>X6N1V0</accession>
<keyword evidence="2" id="KW-1133">Transmembrane helix</keyword>
<dbReference type="Proteomes" id="UP000023152">
    <property type="component" value="Unassembled WGS sequence"/>
</dbReference>
<name>X6N1V0_RETFI</name>
<keyword evidence="4" id="KW-1185">Reference proteome</keyword>
<feature type="transmembrane region" description="Helical" evidence="2">
    <location>
        <begin position="89"/>
        <end position="108"/>
    </location>
</feature>
<evidence type="ECO:0000313" key="3">
    <source>
        <dbReference type="EMBL" id="ETO19287.1"/>
    </source>
</evidence>
<keyword evidence="2" id="KW-0472">Membrane</keyword>
<sequence>MQIDSTKSFDQNLPIPSAPPGYQSDSDQQWSYQQDYQGVYQEGCQPLYQCQPHIYQHPEYPTHQVRSWRVCIYVREKRKGVKGWSHSKIGGFFFFFCDLVACLHWSLLVESKQNTHQTKLKKDNKERLLGEGISNFSCGTGEFGDRMDFNNRQWRDLWALVLWLCAMVAMAYSLVNVYYEHIEDVKKTRIKIQYSLLAFWLSLE</sequence>
<dbReference type="EMBL" id="ASPP01013818">
    <property type="protein sequence ID" value="ETO19287.1"/>
    <property type="molecule type" value="Genomic_DNA"/>
</dbReference>
<comment type="caution">
    <text evidence="3">The sequence shown here is derived from an EMBL/GenBank/DDBJ whole genome shotgun (WGS) entry which is preliminary data.</text>
</comment>